<dbReference type="PROSITE" id="PS51257">
    <property type="entry name" value="PROKAR_LIPOPROTEIN"/>
    <property type="match status" value="1"/>
</dbReference>
<name>A0A345DBU3_9BURK</name>
<evidence type="ECO:0000256" key="1">
    <source>
        <dbReference type="SAM" id="SignalP"/>
    </source>
</evidence>
<feature type="chain" id="PRO_5016905872" description="Kazal-like domain-containing protein" evidence="1">
    <location>
        <begin position="24"/>
        <end position="100"/>
    </location>
</feature>
<sequence>MRLFCSILCALALTACTHIPVEAPVQGTETPPATPQVACQEPRPEICTRDYRPVCAIRDTGIRCVTTPCPSTELKTYSNACSACSDATVMGFTQGTCVTH</sequence>
<evidence type="ECO:0000313" key="3">
    <source>
        <dbReference type="EMBL" id="AXF85831.1"/>
    </source>
</evidence>
<keyword evidence="1" id="KW-0732">Signal</keyword>
<dbReference type="InterPro" id="IPR002350">
    <property type="entry name" value="Kazal_dom"/>
</dbReference>
<feature type="domain" description="Kazal-like" evidence="2">
    <location>
        <begin position="33"/>
        <end position="99"/>
    </location>
</feature>
<evidence type="ECO:0000259" key="2">
    <source>
        <dbReference type="PROSITE" id="PS51465"/>
    </source>
</evidence>
<gene>
    <name evidence="3" type="ORF">DTO96_101571</name>
</gene>
<evidence type="ECO:0000313" key="4">
    <source>
        <dbReference type="Proteomes" id="UP000252182"/>
    </source>
</evidence>
<proteinExistence type="predicted"/>
<dbReference type="EMBL" id="CP031124">
    <property type="protein sequence ID" value="AXF85831.1"/>
    <property type="molecule type" value="Genomic_DNA"/>
</dbReference>
<organism evidence="3 4">
    <name type="scientific">Ephemeroptericola cinctiostellae</name>
    <dbReference type="NCBI Taxonomy" id="2268024"/>
    <lineage>
        <taxon>Bacteria</taxon>
        <taxon>Pseudomonadati</taxon>
        <taxon>Pseudomonadota</taxon>
        <taxon>Betaproteobacteria</taxon>
        <taxon>Burkholderiales</taxon>
        <taxon>Burkholderiaceae</taxon>
        <taxon>Ephemeroptericola</taxon>
    </lineage>
</organism>
<dbReference type="Proteomes" id="UP000252182">
    <property type="component" value="Chromosome"/>
</dbReference>
<accession>A0A345DBU3</accession>
<reference evidence="4" key="1">
    <citation type="submission" date="2018-07" db="EMBL/GenBank/DDBJ databases">
        <authorList>
            <person name="Kim H."/>
        </authorList>
    </citation>
    <scope>NUCLEOTIDE SEQUENCE [LARGE SCALE GENOMIC DNA]</scope>
    <source>
        <strain evidence="4">F02</strain>
    </source>
</reference>
<dbReference type="PROSITE" id="PS51465">
    <property type="entry name" value="KAZAL_2"/>
    <property type="match status" value="1"/>
</dbReference>
<dbReference type="Gene3D" id="3.30.60.30">
    <property type="match status" value="1"/>
</dbReference>
<keyword evidence="4" id="KW-1185">Reference proteome</keyword>
<dbReference type="AlphaFoldDB" id="A0A345DBU3"/>
<dbReference type="KEGG" id="hyf:DTO96_101571"/>
<dbReference type="RefSeq" id="WP_114562984.1">
    <property type="nucleotide sequence ID" value="NZ_CP031124.1"/>
</dbReference>
<dbReference type="OrthoDB" id="9800302at2"/>
<protein>
    <recommendedName>
        <fullName evidence="2">Kazal-like domain-containing protein</fullName>
    </recommendedName>
</protein>
<feature type="signal peptide" evidence="1">
    <location>
        <begin position="1"/>
        <end position="23"/>
    </location>
</feature>